<dbReference type="SUPFAM" id="SSF52540">
    <property type="entry name" value="P-loop containing nucleoside triphosphate hydrolases"/>
    <property type="match status" value="1"/>
</dbReference>
<keyword evidence="5 6" id="KW-0505">Motor protein</keyword>
<dbReference type="PROSITE" id="PS00411">
    <property type="entry name" value="KINESIN_MOTOR_1"/>
    <property type="match status" value="1"/>
</dbReference>
<accession>A0A3S5CMS1</accession>
<dbReference type="GO" id="GO:0008017">
    <property type="term" value="F:microtubule binding"/>
    <property type="evidence" value="ECO:0007669"/>
    <property type="project" value="InterPro"/>
</dbReference>
<dbReference type="GO" id="GO:0005524">
    <property type="term" value="F:ATP binding"/>
    <property type="evidence" value="ECO:0007669"/>
    <property type="project" value="UniProtKB-UniRule"/>
</dbReference>
<evidence type="ECO:0000256" key="8">
    <source>
        <dbReference type="SAM" id="MobiDB-lite"/>
    </source>
</evidence>
<feature type="coiled-coil region" evidence="7">
    <location>
        <begin position="305"/>
        <end position="332"/>
    </location>
</feature>
<dbReference type="EMBL" id="CAAALY010246135">
    <property type="protein sequence ID" value="VEL33638.1"/>
    <property type="molecule type" value="Genomic_DNA"/>
</dbReference>
<evidence type="ECO:0000256" key="3">
    <source>
        <dbReference type="ARBA" id="ARBA00022840"/>
    </source>
</evidence>
<dbReference type="PANTHER" id="PTHR47972">
    <property type="entry name" value="KINESIN-LIKE PROTEIN KLP-3"/>
    <property type="match status" value="1"/>
</dbReference>
<evidence type="ECO:0000313" key="10">
    <source>
        <dbReference type="EMBL" id="VEL33638.1"/>
    </source>
</evidence>
<dbReference type="SMART" id="SM00129">
    <property type="entry name" value="KISc"/>
    <property type="match status" value="1"/>
</dbReference>
<dbReference type="InterPro" id="IPR036961">
    <property type="entry name" value="Kinesin_motor_dom_sf"/>
</dbReference>
<reference evidence="10" key="1">
    <citation type="submission" date="2018-11" db="EMBL/GenBank/DDBJ databases">
        <authorList>
            <consortium name="Pathogen Informatics"/>
        </authorList>
    </citation>
    <scope>NUCLEOTIDE SEQUENCE</scope>
</reference>
<comment type="caution">
    <text evidence="10">The sequence shown here is derived from an EMBL/GenBank/DDBJ whole genome shotgun (WGS) entry which is preliminary data.</text>
</comment>
<keyword evidence="4" id="KW-0206">Cytoskeleton</keyword>
<dbReference type="Proteomes" id="UP000784294">
    <property type="component" value="Unassembled WGS sequence"/>
</dbReference>
<dbReference type="InterPro" id="IPR027640">
    <property type="entry name" value="Kinesin-like_fam"/>
</dbReference>
<dbReference type="Pfam" id="PF00225">
    <property type="entry name" value="Kinesin"/>
    <property type="match status" value="1"/>
</dbReference>
<feature type="compositionally biased region" description="Basic and acidic residues" evidence="8">
    <location>
        <begin position="1"/>
        <end position="12"/>
    </location>
</feature>
<feature type="region of interest" description="Disordered" evidence="8">
    <location>
        <begin position="137"/>
        <end position="157"/>
    </location>
</feature>
<dbReference type="PANTHER" id="PTHR47972:SF28">
    <property type="entry name" value="KINESIN-LIKE PROTEIN KLP-3"/>
    <property type="match status" value="1"/>
</dbReference>
<dbReference type="InterPro" id="IPR019821">
    <property type="entry name" value="Kinesin_motor_CS"/>
</dbReference>
<feature type="compositionally biased region" description="Basic residues" evidence="8">
    <location>
        <begin position="32"/>
        <end position="44"/>
    </location>
</feature>
<keyword evidence="7" id="KW-0175">Coiled coil</keyword>
<comment type="subcellular location">
    <subcellularLocation>
        <location evidence="1">Cytoplasm</location>
        <location evidence="1">Cytoskeleton</location>
    </subcellularLocation>
</comment>
<dbReference type="AlphaFoldDB" id="A0A3S5CMS1"/>
<evidence type="ECO:0000256" key="7">
    <source>
        <dbReference type="SAM" id="Coils"/>
    </source>
</evidence>
<gene>
    <name evidence="10" type="ORF">PXEA_LOCUS27078</name>
</gene>
<dbReference type="PRINTS" id="PR00380">
    <property type="entry name" value="KINESINHEAVY"/>
</dbReference>
<dbReference type="GO" id="GO:0003777">
    <property type="term" value="F:microtubule motor activity"/>
    <property type="evidence" value="ECO:0007669"/>
    <property type="project" value="InterPro"/>
</dbReference>
<keyword evidence="2 5" id="KW-0547">Nucleotide-binding</keyword>
<evidence type="ECO:0000256" key="5">
    <source>
        <dbReference type="PROSITE-ProRule" id="PRU00283"/>
    </source>
</evidence>
<keyword evidence="3 5" id="KW-0067">ATP-binding</keyword>
<feature type="region of interest" description="Disordered" evidence="8">
    <location>
        <begin position="1"/>
        <end position="48"/>
    </location>
</feature>
<feature type="coiled-coil region" evidence="7">
    <location>
        <begin position="385"/>
        <end position="412"/>
    </location>
</feature>
<evidence type="ECO:0000259" key="9">
    <source>
        <dbReference type="PROSITE" id="PS50067"/>
    </source>
</evidence>
<evidence type="ECO:0000313" key="11">
    <source>
        <dbReference type="Proteomes" id="UP000784294"/>
    </source>
</evidence>
<evidence type="ECO:0000256" key="2">
    <source>
        <dbReference type="ARBA" id="ARBA00022741"/>
    </source>
</evidence>
<dbReference type="GO" id="GO:0007018">
    <property type="term" value="P:microtubule-based movement"/>
    <property type="evidence" value="ECO:0007669"/>
    <property type="project" value="InterPro"/>
</dbReference>
<dbReference type="Gene3D" id="3.40.850.10">
    <property type="entry name" value="Kinesin motor domain"/>
    <property type="match status" value="1"/>
</dbReference>
<evidence type="ECO:0000256" key="6">
    <source>
        <dbReference type="RuleBase" id="RU000394"/>
    </source>
</evidence>
<dbReference type="InterPro" id="IPR001752">
    <property type="entry name" value="Kinesin_motor_dom"/>
</dbReference>
<organism evidence="10 11">
    <name type="scientific">Protopolystoma xenopodis</name>
    <dbReference type="NCBI Taxonomy" id="117903"/>
    <lineage>
        <taxon>Eukaryota</taxon>
        <taxon>Metazoa</taxon>
        <taxon>Spiralia</taxon>
        <taxon>Lophotrochozoa</taxon>
        <taxon>Platyhelminthes</taxon>
        <taxon>Monogenea</taxon>
        <taxon>Polyopisthocotylea</taxon>
        <taxon>Polystomatidea</taxon>
        <taxon>Polystomatidae</taxon>
        <taxon>Protopolystoma</taxon>
    </lineage>
</organism>
<proteinExistence type="inferred from homology"/>
<feature type="domain" description="Kinesin motor" evidence="9">
    <location>
        <begin position="492"/>
        <end position="864"/>
    </location>
</feature>
<dbReference type="GO" id="GO:0005874">
    <property type="term" value="C:microtubule"/>
    <property type="evidence" value="ECO:0007669"/>
    <property type="project" value="UniProtKB-KW"/>
</dbReference>
<evidence type="ECO:0000256" key="4">
    <source>
        <dbReference type="ARBA" id="ARBA00023212"/>
    </source>
</evidence>
<dbReference type="OrthoDB" id="3176171at2759"/>
<keyword evidence="4" id="KW-0963">Cytoplasm</keyword>
<comment type="similarity">
    <text evidence="5 6">Belongs to the TRAFAC class myosin-kinesin ATPase superfamily. Kinesin family.</text>
</comment>
<name>A0A3S5CMS1_9PLAT</name>
<keyword evidence="11" id="KW-1185">Reference proteome</keyword>
<keyword evidence="6" id="KW-0493">Microtubule</keyword>
<feature type="compositionally biased region" description="Basic and acidic residues" evidence="8">
    <location>
        <begin position="147"/>
        <end position="157"/>
    </location>
</feature>
<dbReference type="PROSITE" id="PS50067">
    <property type="entry name" value="KINESIN_MOTOR_2"/>
    <property type="match status" value="1"/>
</dbReference>
<evidence type="ECO:0000256" key="1">
    <source>
        <dbReference type="ARBA" id="ARBA00004245"/>
    </source>
</evidence>
<protein>
    <recommendedName>
        <fullName evidence="6">Kinesin-like protein</fullName>
    </recommendedName>
</protein>
<sequence>MSAVNIRDDQEFFRPPPGYGPRKTLGEMKQIPRQKKKAHRKVRRGIRDERCKIDRRGMTSAAKSPDITRIFEMLPEDYELTSSPHAFDLEESDLVESLSSKQQSFLGKASCSPSPVHFQGEHIKTYSKNMKQTTEFEASPPGVNLKGESKLRSEENRQSNLRNPLGDLDLPHMYIPGDQNQSTFPNNKQEGLVYIPKQKNANQRCVEDYDVGLLQNNIISARMKMSRKREVVMDMFMLKLLKSLKDFMMRHGDDEKSGENQGRLKLTRIIQILMLQRRNLQTQNDDLGQGIRELMSKNIELRNNSDNVILENADLRKRLDQLQSEDERKDMRIKGLKSNEENLVQQIADHSSLNIEFKDMEFELKKLVYENENLKDVTSQLDIILKSKIEENARHESEISKLTQELNITRSEITHLNLRYDRLLSENHSLCQSTASAQNGLTKNSPMVIELDRLKIQLSALTEKYLRLKNLYLLESDTRKLLHNQLQEVRGNIRVLCRVRPPTASGINVFEYHSTDKLIIPGSQMPSYIAYQRQLTPEQPSALLPKDECFIFNRIFRENSTQLDIFNEVRPLIASAVDGHNVCFMAYGPTGTGKTFSMQGTSAEPGISPRAIEEMFELCNLLRGVCDCEIKLSMLEIHNEVIYDLLAECIRPIRLCDDGVDVYLLEVEEKLTSCEAEALHWIARGQRKRKMSSTKLNSESSRSHLVVRLSISIKCKLTDEERHSSLLFCDLAGSESAERIEAVGGMQVETGYINRSLATLGRIFEALRQRSNNMTCGSKSMSAVINTHSGNTATSNLTPTNLLASTTAMRQLTPPYRESKLTHLLKPCLGGQAKCVLIITASGDPTNLDRSVKALEFGQKAMRIALGRPPTNRRILASRGVANKHHEAG</sequence>
<feature type="binding site" evidence="5">
    <location>
        <begin position="588"/>
        <end position="595"/>
    </location>
    <ligand>
        <name>ATP</name>
        <dbReference type="ChEBI" id="CHEBI:30616"/>
    </ligand>
</feature>
<dbReference type="InterPro" id="IPR027417">
    <property type="entry name" value="P-loop_NTPase"/>
</dbReference>